<keyword evidence="4" id="KW-1185">Reference proteome</keyword>
<gene>
    <name evidence="3" type="ORF">KQ910_01875</name>
</gene>
<feature type="signal peptide" evidence="2">
    <location>
        <begin position="1"/>
        <end position="24"/>
    </location>
</feature>
<dbReference type="Pfam" id="PF03401">
    <property type="entry name" value="TctC"/>
    <property type="match status" value="1"/>
</dbReference>
<dbReference type="PANTHER" id="PTHR42928">
    <property type="entry name" value="TRICARBOXYLATE-BINDING PROTEIN"/>
    <property type="match status" value="1"/>
</dbReference>
<sequence>MKIFRWFAVLAAAVAVLQVGGASAQPYPSKPIRLIVPFGPGSGSDILARILAEPLTQALGQPILIENKPGNNTTLGTELVVQSPPDGYTLGLLTNSGLAASPGGLTSGVRYDPVKDLTYITLVASVNYVLLVNNDVPAKTAGELVALIKANPGKYNYASGNTGGIAYGGYFKNAHKLDMTHVPYKSTPPALADLISGHVQIMVADVPASLAMIRAGKVRPVGVPAAKRYLLLPDVPTFAESGLATPPVMDGWWALVAPAGTPDAIQDRLNREFVKVLENDAIRTRLLDSALVPTPSTRQQVVAYQKDQLQVWTTMVKDLNLKLE</sequence>
<dbReference type="Proteomes" id="UP000727907">
    <property type="component" value="Unassembled WGS sequence"/>
</dbReference>
<comment type="similarity">
    <text evidence="1">Belongs to the UPF0065 (bug) family.</text>
</comment>
<evidence type="ECO:0000313" key="4">
    <source>
        <dbReference type="Proteomes" id="UP000727907"/>
    </source>
</evidence>
<reference evidence="3 4" key="1">
    <citation type="submission" date="2021-06" db="EMBL/GenBank/DDBJ databases">
        <authorList>
            <person name="Lee D.H."/>
        </authorList>
    </citation>
    <scope>NUCLEOTIDE SEQUENCE [LARGE SCALE GENOMIC DNA]</scope>
    <source>
        <strain evidence="3 4">MMS21-HV4-11</strain>
    </source>
</reference>
<evidence type="ECO:0000256" key="1">
    <source>
        <dbReference type="ARBA" id="ARBA00006987"/>
    </source>
</evidence>
<dbReference type="EMBL" id="JAHOPB010000001">
    <property type="protein sequence ID" value="MBU8872487.1"/>
    <property type="molecule type" value="Genomic_DNA"/>
</dbReference>
<protein>
    <submittedName>
        <fullName evidence="3">Tripartite tricarboxylate transporter substrate binding protein</fullName>
    </submittedName>
</protein>
<evidence type="ECO:0000256" key="2">
    <source>
        <dbReference type="SAM" id="SignalP"/>
    </source>
</evidence>
<dbReference type="CDD" id="cd07012">
    <property type="entry name" value="PBP2_Bug_TTT"/>
    <property type="match status" value="1"/>
</dbReference>
<keyword evidence="2" id="KW-0732">Signal</keyword>
<comment type="caution">
    <text evidence="3">The sequence shown here is derived from an EMBL/GenBank/DDBJ whole genome shotgun (WGS) entry which is preliminary data.</text>
</comment>
<dbReference type="InterPro" id="IPR005064">
    <property type="entry name" value="BUG"/>
</dbReference>
<feature type="chain" id="PRO_5045678765" evidence="2">
    <location>
        <begin position="25"/>
        <end position="324"/>
    </location>
</feature>
<name>A0ABS6ID03_9HYPH</name>
<accession>A0ABS6ID03</accession>
<dbReference type="PANTHER" id="PTHR42928:SF5">
    <property type="entry name" value="BLR1237 PROTEIN"/>
    <property type="match status" value="1"/>
</dbReference>
<proteinExistence type="inferred from homology"/>
<dbReference type="PIRSF" id="PIRSF017082">
    <property type="entry name" value="YflP"/>
    <property type="match status" value="1"/>
</dbReference>
<dbReference type="RefSeq" id="WP_216956593.1">
    <property type="nucleotide sequence ID" value="NZ_JAHOPB010000001.1"/>
</dbReference>
<evidence type="ECO:0000313" key="3">
    <source>
        <dbReference type="EMBL" id="MBU8872487.1"/>
    </source>
</evidence>
<organism evidence="3 4">
    <name type="scientific">Reyranella humidisoli</name>
    <dbReference type="NCBI Taxonomy" id="2849149"/>
    <lineage>
        <taxon>Bacteria</taxon>
        <taxon>Pseudomonadati</taxon>
        <taxon>Pseudomonadota</taxon>
        <taxon>Alphaproteobacteria</taxon>
        <taxon>Hyphomicrobiales</taxon>
        <taxon>Reyranellaceae</taxon>
        <taxon>Reyranella</taxon>
    </lineage>
</organism>